<dbReference type="HOGENOM" id="CLU_093151_0_0_9"/>
<dbReference type="InterPro" id="IPR003675">
    <property type="entry name" value="Rce1/LyrA-like_dom"/>
</dbReference>
<feature type="transmembrane region" description="Helical" evidence="1">
    <location>
        <begin position="101"/>
        <end position="122"/>
    </location>
</feature>
<dbReference type="Proteomes" id="UP000001551">
    <property type="component" value="Chromosome"/>
</dbReference>
<protein>
    <submittedName>
        <fullName evidence="3">Abortive infection protein</fullName>
    </submittedName>
</protein>
<gene>
    <name evidence="3" type="ordered locus">Ethha_2506</name>
</gene>
<keyword evidence="1" id="KW-0812">Transmembrane</keyword>
<dbReference type="GO" id="GO:0004175">
    <property type="term" value="F:endopeptidase activity"/>
    <property type="evidence" value="ECO:0007669"/>
    <property type="project" value="UniProtKB-ARBA"/>
</dbReference>
<dbReference type="KEGG" id="eha:Ethha_2506"/>
<feature type="transmembrane region" description="Helical" evidence="1">
    <location>
        <begin position="77"/>
        <end position="95"/>
    </location>
</feature>
<sequence>MRNLLEKKPVLHAILWIILYIAAVNVGDIVSGTTGITCLTGVILIVLSIVLFLYLKKTQRLTYYGICKVTAQDARRALLYIPLAVLAFIQLLSGVPRTTTLADVAVSCLLMIGTGFIEEVIFRGLLYQSIAQRRGIVAAIPISGITFGLGHIVNLLRGYTSTVQAEQIVTAIVIGIALAMLVAITRSIIPGILFHIMFNITGTITDTNGNAQTRLLIAILAIGVLYTVWLIKFLPKKKKQRK</sequence>
<dbReference type="RefSeq" id="WP_013486342.1">
    <property type="nucleotide sequence ID" value="NC_014828.1"/>
</dbReference>
<accession>E6U5Y2</accession>
<dbReference type="PANTHER" id="PTHR36435:SF1">
    <property type="entry name" value="CAAX AMINO TERMINAL PROTEASE FAMILY PROTEIN"/>
    <property type="match status" value="1"/>
</dbReference>
<dbReference type="AlphaFoldDB" id="E6U5Y2"/>
<dbReference type="GO" id="GO:0080120">
    <property type="term" value="P:CAAX-box protein maturation"/>
    <property type="evidence" value="ECO:0007669"/>
    <property type="project" value="UniProtKB-ARBA"/>
</dbReference>
<evidence type="ECO:0000313" key="3">
    <source>
        <dbReference type="EMBL" id="ADU27999.1"/>
    </source>
</evidence>
<feature type="transmembrane region" description="Helical" evidence="1">
    <location>
        <begin position="215"/>
        <end position="234"/>
    </location>
</feature>
<feature type="transmembrane region" description="Helical" evidence="1">
    <location>
        <begin position="168"/>
        <end position="185"/>
    </location>
</feature>
<dbReference type="STRING" id="663278.Ethha_2506"/>
<reference evidence="3 4" key="1">
    <citation type="submission" date="2010-12" db="EMBL/GenBank/DDBJ databases">
        <title>Complete sequence of Ethanoligenens harbinense YUAN-3.</title>
        <authorList>
            <person name="Lucas S."/>
            <person name="Copeland A."/>
            <person name="Lapidus A."/>
            <person name="Cheng J.-F."/>
            <person name="Bruce D."/>
            <person name="Goodwin L."/>
            <person name="Pitluck S."/>
            <person name="Chertkov O."/>
            <person name="Misra M."/>
            <person name="Detter J.C."/>
            <person name="Han C."/>
            <person name="Tapia R."/>
            <person name="Land M."/>
            <person name="Hauser L."/>
            <person name="Jeffries C."/>
            <person name="Kyrpides N."/>
            <person name="Ivanova N."/>
            <person name="Mikhailova N."/>
            <person name="Wang A."/>
            <person name="Mouttaki H."/>
            <person name="He Z."/>
            <person name="Zhou J."/>
            <person name="Hemme C.L."/>
            <person name="Woyke T."/>
        </authorList>
    </citation>
    <scope>NUCLEOTIDE SEQUENCE [LARGE SCALE GENOMIC DNA]</scope>
    <source>
        <strain evidence="4">DSM 18485 / JCM 12961 / CGMCC 1.5033 / YUAN-3</strain>
    </source>
</reference>
<feature type="transmembrane region" description="Helical" evidence="1">
    <location>
        <begin position="33"/>
        <end position="56"/>
    </location>
</feature>
<feature type="transmembrane region" description="Helical" evidence="1">
    <location>
        <begin position="134"/>
        <end position="156"/>
    </location>
</feature>
<dbReference type="EMBL" id="CP002400">
    <property type="protein sequence ID" value="ADU27999.1"/>
    <property type="molecule type" value="Genomic_DNA"/>
</dbReference>
<evidence type="ECO:0000256" key="1">
    <source>
        <dbReference type="SAM" id="Phobius"/>
    </source>
</evidence>
<dbReference type="PANTHER" id="PTHR36435">
    <property type="entry name" value="SLR1288 PROTEIN"/>
    <property type="match status" value="1"/>
</dbReference>
<dbReference type="eggNOG" id="COG1266">
    <property type="taxonomic scope" value="Bacteria"/>
</dbReference>
<evidence type="ECO:0000259" key="2">
    <source>
        <dbReference type="Pfam" id="PF02517"/>
    </source>
</evidence>
<feature type="domain" description="CAAX prenyl protease 2/Lysostaphin resistance protein A-like" evidence="2">
    <location>
        <begin position="105"/>
        <end position="200"/>
    </location>
</feature>
<name>E6U5Y2_ETHHY</name>
<evidence type="ECO:0000313" key="4">
    <source>
        <dbReference type="Proteomes" id="UP000001551"/>
    </source>
</evidence>
<keyword evidence="1" id="KW-0472">Membrane</keyword>
<proteinExistence type="predicted"/>
<dbReference type="Pfam" id="PF02517">
    <property type="entry name" value="Rce1-like"/>
    <property type="match status" value="1"/>
</dbReference>
<keyword evidence="4" id="KW-1185">Reference proteome</keyword>
<dbReference type="InterPro" id="IPR052710">
    <property type="entry name" value="CAAX_protease"/>
</dbReference>
<feature type="transmembrane region" description="Helical" evidence="1">
    <location>
        <begin position="9"/>
        <end position="27"/>
    </location>
</feature>
<organism evidence="3 4">
    <name type="scientific">Ethanoligenens harbinense (strain DSM 18485 / JCM 12961 / CGMCC 1.5033 / YUAN-3)</name>
    <dbReference type="NCBI Taxonomy" id="663278"/>
    <lineage>
        <taxon>Bacteria</taxon>
        <taxon>Bacillati</taxon>
        <taxon>Bacillota</taxon>
        <taxon>Clostridia</taxon>
        <taxon>Eubacteriales</taxon>
        <taxon>Oscillospiraceae</taxon>
        <taxon>Ethanoligenens</taxon>
    </lineage>
</organism>
<keyword evidence="1" id="KW-1133">Transmembrane helix</keyword>